<evidence type="ECO:0000256" key="3">
    <source>
        <dbReference type="ARBA" id="ARBA00043088"/>
    </source>
</evidence>
<dbReference type="InterPro" id="IPR002364">
    <property type="entry name" value="Quin_OxRdtase/zeta-crystal_CS"/>
</dbReference>
<comment type="caution">
    <text evidence="6">The sequence shown here is derived from an EMBL/GenBank/DDBJ whole genome shotgun (WGS) entry which is preliminary data.</text>
</comment>
<dbReference type="GO" id="GO:0008270">
    <property type="term" value="F:zinc ion binding"/>
    <property type="evidence" value="ECO:0007669"/>
    <property type="project" value="InterPro"/>
</dbReference>
<protein>
    <recommendedName>
        <fullName evidence="4">Probable quinone oxidoreductase</fullName>
    </recommendedName>
    <alternativeName>
        <fullName evidence="3">NADPH:quinone reductase</fullName>
    </alternativeName>
</protein>
<sequence>MKAIAKNGGVDVLEVNDVPVPQPGPGQVLVRNRFSGVNFIDTYFRTGLYAAPRFPLTLGREAAGEVVAAGADVPAALREPGTRVVYMDSAAYAQFAAVPAASVVAIPEALSYERAAAAFLQGLTAWTFVREAGDVKPGQWTLVHAAAGGVGLLLVQMLRSVGAKVIGTASTPEKCELARSNGAGWTINSHDDVVAKVKEITGGHGIDVIFDGVGKATFDADLEMIAMKGHLISFGNASGAVPPLSILKLGPKNVKLMRPVVNGYVAERADLERYSAELFDLITSGKVNVAIHKTYALKDVAQAHQDIESRKTSGKLLLDCDLLRLDRVQQLRRGVLAVALGVVVDPAPQVLARLLHGELRLPLELLVGQRRVGRQVQDVTRSARDHLVGQVAADDGAKGLDHLEHGAAAAGAQVPGLDARLVLAQVVEGDEVAPRQVDDVDSVAVMSADGAQKLNGARQKPTFAKDEQLVAVARGHLAQQGQQVVGHALGVLAHDAAGVRAAGVEVAQQGAVPLVVGLASLLQVVALGLDEVGDDVLDHRLCAAVRVGRADGAVLGDGDHVGEAGGIAVDGRRGGEDDVGDVVALHGAEEGDAAADVDAVVLERDLTRLADGLDSFKVDDAVDGGVLGKDLVEALLVGDVDLVEGGPATAEKLDAVEGDLGRVVEAVDNDDIVAVLEEGEAREGANVAGATGGGVLVIMTHPVTRTVPTAIVRGIGEEEERERRWWRKIWERRGSDVGVVEGGSLAGLL</sequence>
<evidence type="ECO:0000256" key="1">
    <source>
        <dbReference type="ARBA" id="ARBA00022857"/>
    </source>
</evidence>
<gene>
    <name evidence="6" type="primary">qor</name>
    <name evidence="6" type="ORF">O9K51_03336</name>
</gene>
<dbReference type="PANTHER" id="PTHR48106:SF13">
    <property type="entry name" value="QUINONE OXIDOREDUCTASE-RELATED"/>
    <property type="match status" value="1"/>
</dbReference>
<keyword evidence="7" id="KW-1185">Reference proteome</keyword>
<dbReference type="PROSITE" id="PS01162">
    <property type="entry name" value="QOR_ZETA_CRYSTAL"/>
    <property type="match status" value="1"/>
</dbReference>
<evidence type="ECO:0000313" key="7">
    <source>
        <dbReference type="Proteomes" id="UP001163105"/>
    </source>
</evidence>
<proteinExistence type="predicted"/>
<dbReference type="Pfam" id="PF08240">
    <property type="entry name" value="ADH_N"/>
    <property type="match status" value="1"/>
</dbReference>
<name>A0AB34G1C5_9HYPO</name>
<accession>A0AB34G1C5</accession>
<evidence type="ECO:0000256" key="4">
    <source>
        <dbReference type="ARBA" id="ARBA00070796"/>
    </source>
</evidence>
<dbReference type="Gene3D" id="3.90.180.10">
    <property type="entry name" value="Medium-chain alcohol dehydrogenases, catalytic domain"/>
    <property type="match status" value="1"/>
</dbReference>
<dbReference type="Gene3D" id="3.40.50.720">
    <property type="entry name" value="NAD(P)-binding Rossmann-like Domain"/>
    <property type="match status" value="1"/>
</dbReference>
<dbReference type="InterPro" id="IPR011032">
    <property type="entry name" value="GroES-like_sf"/>
</dbReference>
<evidence type="ECO:0000256" key="2">
    <source>
        <dbReference type="ARBA" id="ARBA00023002"/>
    </source>
</evidence>
<dbReference type="PANTHER" id="PTHR48106">
    <property type="entry name" value="QUINONE OXIDOREDUCTASE PIG3-RELATED"/>
    <property type="match status" value="1"/>
</dbReference>
<organism evidence="6 7">
    <name type="scientific">Purpureocillium lavendulum</name>
    <dbReference type="NCBI Taxonomy" id="1247861"/>
    <lineage>
        <taxon>Eukaryota</taxon>
        <taxon>Fungi</taxon>
        <taxon>Dikarya</taxon>
        <taxon>Ascomycota</taxon>
        <taxon>Pezizomycotina</taxon>
        <taxon>Sordariomycetes</taxon>
        <taxon>Hypocreomycetidae</taxon>
        <taxon>Hypocreales</taxon>
        <taxon>Ophiocordycipitaceae</taxon>
        <taxon>Purpureocillium</taxon>
    </lineage>
</organism>
<dbReference type="InterPro" id="IPR047618">
    <property type="entry name" value="QOR-like"/>
</dbReference>
<dbReference type="SUPFAM" id="SSF51735">
    <property type="entry name" value="NAD(P)-binding Rossmann-fold domains"/>
    <property type="match status" value="1"/>
</dbReference>
<dbReference type="GO" id="GO:0070402">
    <property type="term" value="F:NADPH binding"/>
    <property type="evidence" value="ECO:0007669"/>
    <property type="project" value="TreeGrafter"/>
</dbReference>
<reference evidence="6" key="1">
    <citation type="submission" date="2023-01" db="EMBL/GenBank/DDBJ databases">
        <title>The growth and conidiation of Purpureocillium lavendulum are regulated by nitrogen source and histone H3K14 acetylation.</title>
        <authorList>
            <person name="Tang P."/>
            <person name="Han J."/>
            <person name="Zhang C."/>
            <person name="Tang P."/>
            <person name="Qi F."/>
            <person name="Zhang K."/>
            <person name="Liang L."/>
        </authorList>
    </citation>
    <scope>NUCLEOTIDE SEQUENCE</scope>
    <source>
        <strain evidence="6">YMF1.00683</strain>
    </source>
</reference>
<dbReference type="FunFam" id="3.40.50.720:FF:000053">
    <property type="entry name" value="Quinone oxidoreductase 1"/>
    <property type="match status" value="1"/>
</dbReference>
<dbReference type="GO" id="GO:0003960">
    <property type="term" value="F:quinone reductase (NADPH) activity"/>
    <property type="evidence" value="ECO:0007669"/>
    <property type="project" value="InterPro"/>
</dbReference>
<keyword evidence="2" id="KW-0560">Oxidoreductase</keyword>
<evidence type="ECO:0000313" key="6">
    <source>
        <dbReference type="EMBL" id="KAJ6444934.1"/>
    </source>
</evidence>
<dbReference type="GO" id="GO:0005829">
    <property type="term" value="C:cytosol"/>
    <property type="evidence" value="ECO:0007669"/>
    <property type="project" value="TreeGrafter"/>
</dbReference>
<dbReference type="EMBL" id="JAQHRD010000002">
    <property type="protein sequence ID" value="KAJ6444934.1"/>
    <property type="molecule type" value="Genomic_DNA"/>
</dbReference>
<keyword evidence="1" id="KW-0521">NADP</keyword>
<dbReference type="Proteomes" id="UP001163105">
    <property type="component" value="Unassembled WGS sequence"/>
</dbReference>
<dbReference type="AlphaFoldDB" id="A0AB34G1C5"/>
<dbReference type="Pfam" id="PF00107">
    <property type="entry name" value="ADH_zinc_N"/>
    <property type="match status" value="1"/>
</dbReference>
<dbReference type="InterPro" id="IPR013149">
    <property type="entry name" value="ADH-like_C"/>
</dbReference>
<dbReference type="InterPro" id="IPR020843">
    <property type="entry name" value="ER"/>
</dbReference>
<dbReference type="SMART" id="SM00829">
    <property type="entry name" value="PKS_ER"/>
    <property type="match status" value="1"/>
</dbReference>
<dbReference type="GO" id="GO:0035925">
    <property type="term" value="F:mRNA 3'-UTR AU-rich region binding"/>
    <property type="evidence" value="ECO:0007669"/>
    <property type="project" value="TreeGrafter"/>
</dbReference>
<feature type="domain" description="Enoyl reductase (ER)" evidence="5">
    <location>
        <begin position="8"/>
        <end position="318"/>
    </location>
</feature>
<dbReference type="SUPFAM" id="SSF50129">
    <property type="entry name" value="GroES-like"/>
    <property type="match status" value="1"/>
</dbReference>
<dbReference type="InterPro" id="IPR036291">
    <property type="entry name" value="NAD(P)-bd_dom_sf"/>
</dbReference>
<dbReference type="CDD" id="cd05286">
    <property type="entry name" value="QOR2"/>
    <property type="match status" value="1"/>
</dbReference>
<evidence type="ECO:0000259" key="5">
    <source>
        <dbReference type="SMART" id="SM00829"/>
    </source>
</evidence>
<dbReference type="InterPro" id="IPR013154">
    <property type="entry name" value="ADH-like_N"/>
</dbReference>